<feature type="binding site" evidence="8">
    <location>
        <position position="157"/>
    </location>
    <ligand>
        <name>(R)-pantoate</name>
        <dbReference type="ChEBI" id="CHEBI:15980"/>
    </ligand>
</feature>
<comment type="similarity">
    <text evidence="2 8">Belongs to the pantothenate synthetase family.</text>
</comment>
<dbReference type="GO" id="GO:0015940">
    <property type="term" value="P:pantothenate biosynthetic process"/>
    <property type="evidence" value="ECO:0007669"/>
    <property type="project" value="UniProtKB-UniRule"/>
</dbReference>
<dbReference type="CDD" id="cd00560">
    <property type="entry name" value="PanC"/>
    <property type="match status" value="1"/>
</dbReference>
<dbReference type="InterPro" id="IPR042176">
    <property type="entry name" value="Pantoate_ligase_C"/>
</dbReference>
<dbReference type="NCBIfam" id="TIGR00125">
    <property type="entry name" value="cyt_tran_rel"/>
    <property type="match status" value="1"/>
</dbReference>
<evidence type="ECO:0000313" key="9">
    <source>
        <dbReference type="EMBL" id="AUI68771.1"/>
    </source>
</evidence>
<evidence type="ECO:0000256" key="3">
    <source>
        <dbReference type="ARBA" id="ARBA00022598"/>
    </source>
</evidence>
<dbReference type="InterPro" id="IPR003721">
    <property type="entry name" value="Pantoate_ligase"/>
</dbReference>
<comment type="pathway">
    <text evidence="1 8">Cofactor biosynthesis; (R)-pantothenate biosynthesis; (R)-pantothenate from (R)-pantoate and beta-alanine: step 1/1.</text>
</comment>
<dbReference type="RefSeq" id="WP_062154380.1">
    <property type="nucleotide sequence ID" value="NZ_CP012373.2"/>
</dbReference>
<gene>
    <name evidence="8" type="primary">panC</name>
    <name evidence="9" type="ORF">BLE401_08650</name>
</gene>
<evidence type="ECO:0000256" key="4">
    <source>
        <dbReference type="ARBA" id="ARBA00022655"/>
    </source>
</evidence>
<organism evidence="9 10">
    <name type="scientific">Beggiatoa leptomitoformis</name>
    <dbReference type="NCBI Taxonomy" id="288004"/>
    <lineage>
        <taxon>Bacteria</taxon>
        <taxon>Pseudomonadati</taxon>
        <taxon>Pseudomonadota</taxon>
        <taxon>Gammaproteobacteria</taxon>
        <taxon>Thiotrichales</taxon>
        <taxon>Thiotrichaceae</taxon>
        <taxon>Beggiatoa</taxon>
    </lineage>
</organism>
<feature type="binding site" evidence="8">
    <location>
        <position position="63"/>
    </location>
    <ligand>
        <name>(R)-pantoate</name>
        <dbReference type="ChEBI" id="CHEBI:15980"/>
    </ligand>
</feature>
<dbReference type="EMBL" id="CP018889">
    <property type="protein sequence ID" value="AUI68771.1"/>
    <property type="molecule type" value="Genomic_DNA"/>
</dbReference>
<evidence type="ECO:0000256" key="7">
    <source>
        <dbReference type="ARBA" id="ARBA00048258"/>
    </source>
</evidence>
<dbReference type="PANTHER" id="PTHR21299:SF1">
    <property type="entry name" value="PANTOATE--BETA-ALANINE LIGASE"/>
    <property type="match status" value="1"/>
</dbReference>
<keyword evidence="10" id="KW-1185">Reference proteome</keyword>
<evidence type="ECO:0000256" key="2">
    <source>
        <dbReference type="ARBA" id="ARBA00009256"/>
    </source>
</evidence>
<feature type="binding site" evidence="8">
    <location>
        <begin position="188"/>
        <end position="191"/>
    </location>
    <ligand>
        <name>ATP</name>
        <dbReference type="ChEBI" id="CHEBI:30616"/>
    </ligand>
</feature>
<keyword evidence="6 8" id="KW-0067">ATP-binding</keyword>
<comment type="miscellaneous">
    <text evidence="8">The reaction proceeds by a bi uni uni bi ping pong mechanism.</text>
</comment>
<dbReference type="FunFam" id="3.40.50.620:FF:000013">
    <property type="entry name" value="Pantothenate synthetase"/>
    <property type="match status" value="1"/>
</dbReference>
<keyword evidence="5 8" id="KW-0547">Nucleotide-binding</keyword>
<dbReference type="GO" id="GO:0004592">
    <property type="term" value="F:pantoate-beta-alanine ligase activity"/>
    <property type="evidence" value="ECO:0007669"/>
    <property type="project" value="UniProtKB-UniRule"/>
</dbReference>
<dbReference type="STRING" id="288004.AL038_15605"/>
<dbReference type="Proteomes" id="UP000234271">
    <property type="component" value="Chromosome"/>
</dbReference>
<dbReference type="FunFam" id="3.30.1300.10:FF:000001">
    <property type="entry name" value="Pantothenate synthetase"/>
    <property type="match status" value="1"/>
</dbReference>
<sequence>MTQKTVTTIAELSSQIAQWHAAKQHVALVPTMGNLHAGHLQLVQEGLKVADHVVVSIFVNPTQFAPNEDYQSYPRTLEADCAALEKAGAELVFAPTVEEMYGQDLTTITTVEVPILSHLLCGKFRPIHFAGVTTVVNRLFNITQANIALFGQKDYQQLTIIKRMVKDLYMPIRIIGIPTVREADGLAMSSRNNYLTVAERQIAPHLFATLNQIKNRLQTGEKSFTTIEAEAVQQLQQAGFKPDYVAIRDAETLLEAQTQTKHIVILIAAWLGKARLIDNLCLSIA</sequence>
<dbReference type="Pfam" id="PF02569">
    <property type="entry name" value="Pantoate_ligase"/>
    <property type="match status" value="1"/>
</dbReference>
<evidence type="ECO:0000313" key="10">
    <source>
        <dbReference type="Proteomes" id="UP000234271"/>
    </source>
</evidence>
<dbReference type="SUPFAM" id="SSF52374">
    <property type="entry name" value="Nucleotidylyl transferase"/>
    <property type="match status" value="1"/>
</dbReference>
<dbReference type="Gene3D" id="3.40.50.620">
    <property type="entry name" value="HUPs"/>
    <property type="match status" value="1"/>
</dbReference>
<dbReference type="InterPro" id="IPR004821">
    <property type="entry name" value="Cyt_trans-like"/>
</dbReference>
<dbReference type="NCBIfam" id="TIGR00018">
    <property type="entry name" value="panC"/>
    <property type="match status" value="1"/>
</dbReference>
<name>A0A2N9YE49_9GAMM</name>
<comment type="catalytic activity">
    <reaction evidence="7 8">
        <text>(R)-pantoate + beta-alanine + ATP = (R)-pantothenate + AMP + diphosphate + H(+)</text>
        <dbReference type="Rhea" id="RHEA:10912"/>
        <dbReference type="ChEBI" id="CHEBI:15378"/>
        <dbReference type="ChEBI" id="CHEBI:15980"/>
        <dbReference type="ChEBI" id="CHEBI:29032"/>
        <dbReference type="ChEBI" id="CHEBI:30616"/>
        <dbReference type="ChEBI" id="CHEBI:33019"/>
        <dbReference type="ChEBI" id="CHEBI:57966"/>
        <dbReference type="ChEBI" id="CHEBI:456215"/>
        <dbReference type="EC" id="6.3.2.1"/>
    </reaction>
</comment>
<comment type="subcellular location">
    <subcellularLocation>
        <location evidence="8">Cytoplasm</location>
    </subcellularLocation>
</comment>
<feature type="binding site" evidence="8">
    <location>
        <position position="63"/>
    </location>
    <ligand>
        <name>beta-alanine</name>
        <dbReference type="ChEBI" id="CHEBI:57966"/>
    </ligand>
</feature>
<dbReference type="GO" id="GO:0005829">
    <property type="term" value="C:cytosol"/>
    <property type="evidence" value="ECO:0007669"/>
    <property type="project" value="TreeGrafter"/>
</dbReference>
<keyword evidence="4 8" id="KW-0566">Pantothenate biosynthesis</keyword>
<dbReference type="AlphaFoldDB" id="A0A2N9YE49"/>
<proteinExistence type="inferred from homology"/>
<feature type="active site" description="Proton donor" evidence="8">
    <location>
        <position position="39"/>
    </location>
</feature>
<dbReference type="KEGG" id="blep:AL038_15605"/>
<dbReference type="InterPro" id="IPR014729">
    <property type="entry name" value="Rossmann-like_a/b/a_fold"/>
</dbReference>
<dbReference type="EC" id="6.3.2.1" evidence="8"/>
<keyword evidence="3 8" id="KW-0436">Ligase</keyword>
<evidence type="ECO:0000256" key="6">
    <source>
        <dbReference type="ARBA" id="ARBA00022840"/>
    </source>
</evidence>
<evidence type="ECO:0000256" key="8">
    <source>
        <dbReference type="HAMAP-Rule" id="MF_00158"/>
    </source>
</evidence>
<evidence type="ECO:0000256" key="5">
    <source>
        <dbReference type="ARBA" id="ARBA00022741"/>
    </source>
</evidence>
<accession>A0A2N9YE49</accession>
<dbReference type="HAMAP" id="MF_00158">
    <property type="entry name" value="PanC"/>
    <property type="match status" value="1"/>
</dbReference>
<dbReference type="Gene3D" id="3.30.1300.10">
    <property type="entry name" value="Pantoate-beta-alanine ligase, C-terminal domain"/>
    <property type="match status" value="1"/>
</dbReference>
<reference evidence="10" key="1">
    <citation type="submission" date="2016-12" db="EMBL/GenBank/DDBJ databases">
        <title>Complete Genome Sequence of Beggiatoa leptomitiformis D-401.</title>
        <authorList>
            <person name="Fomenkov A."/>
            <person name="Vincze T."/>
            <person name="Grabovich M."/>
            <person name="Anton B.P."/>
            <person name="Dubinina G."/>
            <person name="Orlova M."/>
            <person name="Belousova E."/>
            <person name="Roberts R.J."/>
        </authorList>
    </citation>
    <scope>NUCLEOTIDE SEQUENCE [LARGE SCALE GENOMIC DNA]</scope>
    <source>
        <strain evidence="10">D-401</strain>
    </source>
</reference>
<evidence type="ECO:0000256" key="1">
    <source>
        <dbReference type="ARBA" id="ARBA00004990"/>
    </source>
</evidence>
<keyword evidence="8" id="KW-0963">Cytoplasm</keyword>
<feature type="binding site" evidence="8">
    <location>
        <begin position="151"/>
        <end position="154"/>
    </location>
    <ligand>
        <name>ATP</name>
        <dbReference type="ChEBI" id="CHEBI:30616"/>
    </ligand>
</feature>
<feature type="binding site" evidence="8">
    <location>
        <begin position="32"/>
        <end position="39"/>
    </location>
    <ligand>
        <name>ATP</name>
        <dbReference type="ChEBI" id="CHEBI:30616"/>
    </ligand>
</feature>
<dbReference type="PANTHER" id="PTHR21299">
    <property type="entry name" value="CYTIDYLATE KINASE/PANTOATE-BETA-ALANINE LIGASE"/>
    <property type="match status" value="1"/>
</dbReference>
<dbReference type="OrthoDB" id="9773087at2"/>
<dbReference type="GO" id="GO:0005524">
    <property type="term" value="F:ATP binding"/>
    <property type="evidence" value="ECO:0007669"/>
    <property type="project" value="UniProtKB-KW"/>
</dbReference>
<dbReference type="UniPathway" id="UPA00028">
    <property type="reaction ID" value="UER00005"/>
</dbReference>
<comment type="subunit">
    <text evidence="8">Homodimer.</text>
</comment>
<feature type="binding site" evidence="8">
    <location>
        <position position="180"/>
    </location>
    <ligand>
        <name>ATP</name>
        <dbReference type="ChEBI" id="CHEBI:30616"/>
    </ligand>
</feature>
<comment type="function">
    <text evidence="8">Catalyzes the condensation of pantoate with beta-alanine in an ATP-dependent reaction via a pantoyl-adenylate intermediate.</text>
</comment>
<protein>
    <recommendedName>
        <fullName evidence="8">Pantothenate synthetase</fullName>
        <shortName evidence="8">PS</shortName>
        <ecNumber evidence="8">6.3.2.1</ecNumber>
    </recommendedName>
    <alternativeName>
        <fullName evidence="8">Pantoate--beta-alanine ligase</fullName>
    </alternativeName>
    <alternativeName>
        <fullName evidence="8">Pantoate-activating enzyme</fullName>
    </alternativeName>
</protein>